<dbReference type="AlphaFoldDB" id="A0A850P4Y4"/>
<gene>
    <name evidence="1" type="ORF">HUK81_12865</name>
</gene>
<sequence>MDGGIHPAPSLTDKRPFDATILAKDERSLKPPFFQRGSIPRSVLKRPHQKLLHDFRDVSKGLREPETVLPSGPVVHACMLQCLAGPVMQRAWQHGIGPSFIVTFKKYVYLFK</sequence>
<name>A0A850P4Y4_9PROT</name>
<evidence type="ECO:0000313" key="2">
    <source>
        <dbReference type="Proteomes" id="UP000522590"/>
    </source>
</evidence>
<proteinExistence type="predicted"/>
<protein>
    <submittedName>
        <fullName evidence="1">Uncharacterized protein</fullName>
    </submittedName>
</protein>
<dbReference type="Proteomes" id="UP000522590">
    <property type="component" value="Unassembled WGS sequence"/>
</dbReference>
<reference evidence="1 2" key="1">
    <citation type="submission" date="2020-06" db="EMBL/GenBank/DDBJ databases">
        <title>Description of novel acetic acid bacteria.</title>
        <authorList>
            <person name="Sombolestani A."/>
        </authorList>
    </citation>
    <scope>NUCLEOTIDE SEQUENCE [LARGE SCALE GENOMIC DNA]</scope>
    <source>
        <strain evidence="1 2">LMG 25</strain>
    </source>
</reference>
<accession>A0A850P4Y4</accession>
<evidence type="ECO:0000313" key="1">
    <source>
        <dbReference type="EMBL" id="NVN37819.1"/>
    </source>
</evidence>
<organism evidence="1 2">
    <name type="scientific">Komagataeibacter swingsii</name>
    <dbReference type="NCBI Taxonomy" id="215220"/>
    <lineage>
        <taxon>Bacteria</taxon>
        <taxon>Pseudomonadati</taxon>
        <taxon>Pseudomonadota</taxon>
        <taxon>Alphaproteobacteria</taxon>
        <taxon>Acetobacterales</taxon>
        <taxon>Acetobacteraceae</taxon>
        <taxon>Komagataeibacter</taxon>
    </lineage>
</organism>
<comment type="caution">
    <text evidence="1">The sequence shown here is derived from an EMBL/GenBank/DDBJ whole genome shotgun (WGS) entry which is preliminary data.</text>
</comment>
<dbReference type="EMBL" id="JABXXS010000032">
    <property type="protein sequence ID" value="NVN37819.1"/>
    <property type="molecule type" value="Genomic_DNA"/>
</dbReference>